<dbReference type="Gene3D" id="1.25.40.10">
    <property type="entry name" value="Tetratricopeptide repeat domain"/>
    <property type="match status" value="1"/>
</dbReference>
<dbReference type="EMBL" id="PJCH01000005">
    <property type="protein sequence ID" value="PQA88432.1"/>
    <property type="molecule type" value="Genomic_DNA"/>
</dbReference>
<proteinExistence type="predicted"/>
<evidence type="ECO:0000313" key="4">
    <source>
        <dbReference type="Proteomes" id="UP000239504"/>
    </source>
</evidence>
<organism evidence="3 4">
    <name type="scientific">Hyphococcus luteus</name>
    <dbReference type="NCBI Taxonomy" id="2058213"/>
    <lineage>
        <taxon>Bacteria</taxon>
        <taxon>Pseudomonadati</taxon>
        <taxon>Pseudomonadota</taxon>
        <taxon>Alphaproteobacteria</taxon>
        <taxon>Parvularculales</taxon>
        <taxon>Parvularculaceae</taxon>
        <taxon>Hyphococcus</taxon>
    </lineage>
</organism>
<evidence type="ECO:0008006" key="5">
    <source>
        <dbReference type="Google" id="ProtNLM"/>
    </source>
</evidence>
<feature type="signal peptide" evidence="2">
    <location>
        <begin position="1"/>
        <end position="22"/>
    </location>
</feature>
<dbReference type="InterPro" id="IPR011990">
    <property type="entry name" value="TPR-like_helical_dom_sf"/>
</dbReference>
<feature type="chain" id="PRO_5015441308" description="Sel1 repeat family protein" evidence="2">
    <location>
        <begin position="23"/>
        <end position="234"/>
    </location>
</feature>
<evidence type="ECO:0000256" key="2">
    <source>
        <dbReference type="SAM" id="SignalP"/>
    </source>
</evidence>
<gene>
    <name evidence="3" type="ORF">CW354_09070</name>
</gene>
<feature type="region of interest" description="Disordered" evidence="1">
    <location>
        <begin position="201"/>
        <end position="234"/>
    </location>
</feature>
<keyword evidence="2" id="KW-0732">Signal</keyword>
<dbReference type="AlphaFoldDB" id="A0A2S7K7G9"/>
<evidence type="ECO:0000313" key="3">
    <source>
        <dbReference type="EMBL" id="PQA88432.1"/>
    </source>
</evidence>
<dbReference type="RefSeq" id="WP_104829676.1">
    <property type="nucleotide sequence ID" value="NZ_PJCH01000005.1"/>
</dbReference>
<evidence type="ECO:0000256" key="1">
    <source>
        <dbReference type="SAM" id="MobiDB-lite"/>
    </source>
</evidence>
<comment type="caution">
    <text evidence="3">The sequence shown here is derived from an EMBL/GenBank/DDBJ whole genome shotgun (WGS) entry which is preliminary data.</text>
</comment>
<name>A0A2S7K7G9_9PROT</name>
<sequence>MKMLSSSRLLVLVCAASLAACAGGGPRGGPQGGLAAGPVGVNQPTALLAKARDFQAREGCARAAPVYRIVASHGAGHDVAQYELGACLLEMQGESDAETGLFRQEALFWLSRAAWAGNPRAQGKLAEILSGAPAYAASHVAPDPEKAMMWAIVYGDNGVRNVYGLADTPQLVSSHLDAVLSPEARAQAKREAASFRKITMAEFEPMAREDEDGAERRTGDFGASPDGRRKPPRR</sequence>
<accession>A0A2S7K7G9</accession>
<keyword evidence="4" id="KW-1185">Reference proteome</keyword>
<dbReference type="PROSITE" id="PS51257">
    <property type="entry name" value="PROKAR_LIPOPROTEIN"/>
    <property type="match status" value="1"/>
</dbReference>
<dbReference type="Proteomes" id="UP000239504">
    <property type="component" value="Unassembled WGS sequence"/>
</dbReference>
<dbReference type="OrthoDB" id="9816559at2"/>
<protein>
    <recommendedName>
        <fullName evidence="5">Sel1 repeat family protein</fullName>
    </recommendedName>
</protein>
<reference evidence="3 4" key="1">
    <citation type="submission" date="2017-12" db="EMBL/GenBank/DDBJ databases">
        <authorList>
            <person name="Hurst M.R.H."/>
        </authorList>
    </citation>
    <scope>NUCLEOTIDE SEQUENCE [LARGE SCALE GENOMIC DNA]</scope>
    <source>
        <strain evidence="3 4">SY-3-19</strain>
    </source>
</reference>